<dbReference type="Proteomes" id="UP001152797">
    <property type="component" value="Unassembled WGS sequence"/>
</dbReference>
<feature type="region of interest" description="Disordered" evidence="2">
    <location>
        <begin position="390"/>
        <end position="599"/>
    </location>
</feature>
<dbReference type="EMBL" id="CAMXCT010000739">
    <property type="protein sequence ID" value="CAI3982720.1"/>
    <property type="molecule type" value="Genomic_DNA"/>
</dbReference>
<keyword evidence="1" id="KW-0175">Coiled coil</keyword>
<evidence type="ECO:0000313" key="5">
    <source>
        <dbReference type="Proteomes" id="UP001152797"/>
    </source>
</evidence>
<proteinExistence type="predicted"/>
<gene>
    <name evidence="3" type="ORF">C1SCF055_LOCUS10387</name>
</gene>
<evidence type="ECO:0000256" key="1">
    <source>
        <dbReference type="SAM" id="Coils"/>
    </source>
</evidence>
<reference evidence="3" key="1">
    <citation type="submission" date="2022-10" db="EMBL/GenBank/DDBJ databases">
        <authorList>
            <person name="Chen Y."/>
            <person name="Dougan E. K."/>
            <person name="Chan C."/>
            <person name="Rhodes N."/>
            <person name="Thang M."/>
        </authorList>
    </citation>
    <scope>NUCLEOTIDE SEQUENCE</scope>
</reference>
<keyword evidence="5" id="KW-1185">Reference proteome</keyword>
<accession>A0A9P1C1S8</accession>
<dbReference type="EMBL" id="CAMXCT030000739">
    <property type="protein sequence ID" value="CAL4770032.1"/>
    <property type="molecule type" value="Genomic_DNA"/>
</dbReference>
<reference evidence="4" key="2">
    <citation type="submission" date="2024-04" db="EMBL/GenBank/DDBJ databases">
        <authorList>
            <person name="Chen Y."/>
            <person name="Shah S."/>
            <person name="Dougan E. K."/>
            <person name="Thang M."/>
            <person name="Chan C."/>
        </authorList>
    </citation>
    <scope>NUCLEOTIDE SEQUENCE [LARGE SCALE GENOMIC DNA]</scope>
</reference>
<evidence type="ECO:0000313" key="3">
    <source>
        <dbReference type="EMBL" id="CAI3982720.1"/>
    </source>
</evidence>
<feature type="coiled-coil region" evidence="1">
    <location>
        <begin position="57"/>
        <end position="122"/>
    </location>
</feature>
<feature type="compositionally biased region" description="Polar residues" evidence="2">
    <location>
        <begin position="586"/>
        <end position="595"/>
    </location>
</feature>
<evidence type="ECO:0000313" key="4">
    <source>
        <dbReference type="EMBL" id="CAL1136095.1"/>
    </source>
</evidence>
<dbReference type="AlphaFoldDB" id="A0A9P1C1S8"/>
<protein>
    <submittedName>
        <fullName evidence="3">Uncharacterized protein</fullName>
    </submittedName>
</protein>
<evidence type="ECO:0000256" key="2">
    <source>
        <dbReference type="SAM" id="MobiDB-lite"/>
    </source>
</evidence>
<sequence>MPRKRRETLAPEVKERDKRQVAVAGFIGEVLKEHRRTAEAALFPVDVLAVISAQLAALSAASQVQDARRRMEEMEEQLALRLSEDDAACSTLGAVRARLAALQAAQAKAEEGRRRARQATDQWGCRGYCRSRELSEDRRCPDIFGSQSTGCTLRQARTGRERAASKLICEALQKHLSQVDSSLGPGNTEPPELLELRAEVAEADKLQQEKLGAVQEARKQLQDFQSALAQAQAAETCALAKLEDVKHLGETSPERQLMRLRKGALQAYQSLDGAWPADLADQVMHLEEKVQQLDQSMQREAQRRFAAADAPDAPLGVAPKRRRLRPLVELPLEDPEPSVDVATEPTLVANAGLEAVDEAAVENQDQMPADPQEPLEETVAVDEAAVDEAAVENQDQMPADPQEPLEETVAVDEAAVENQDQMPADPQEPLEETVAVDEAAVENQDQMPADPQEPLEETVADEALEMKDQTPADPQEPAEETAEVPADSQELAATEPDEEMLVPERPELVEDDVLSPTQRTLSDVEATPGDVAAETCPAPSTPQRVEPTEPTEPESFPETVPDSPRDEVAPPAEPPTELSEAAQAEPGTSPNNRGSPHSLFGYATMLLGLQGTE</sequence>
<feature type="compositionally biased region" description="Acidic residues" evidence="2">
    <location>
        <begin position="453"/>
        <end position="463"/>
    </location>
</feature>
<organism evidence="3">
    <name type="scientific">Cladocopium goreaui</name>
    <dbReference type="NCBI Taxonomy" id="2562237"/>
    <lineage>
        <taxon>Eukaryota</taxon>
        <taxon>Sar</taxon>
        <taxon>Alveolata</taxon>
        <taxon>Dinophyceae</taxon>
        <taxon>Suessiales</taxon>
        <taxon>Symbiodiniaceae</taxon>
        <taxon>Cladocopium</taxon>
    </lineage>
</organism>
<name>A0A9P1C1S8_9DINO</name>
<dbReference type="EMBL" id="CAMXCT020000739">
    <property type="protein sequence ID" value="CAL1136095.1"/>
    <property type="molecule type" value="Genomic_DNA"/>
</dbReference>
<comment type="caution">
    <text evidence="3">The sequence shown here is derived from an EMBL/GenBank/DDBJ whole genome shotgun (WGS) entry which is preliminary data.</text>
</comment>